<comment type="similarity">
    <text evidence="8">Belongs to the glutamate 5-kinase family.</text>
</comment>
<dbReference type="SMART" id="SM00359">
    <property type="entry name" value="PUA"/>
    <property type="match status" value="1"/>
</dbReference>
<dbReference type="InterPro" id="IPR041739">
    <property type="entry name" value="G5K_ProB"/>
</dbReference>
<dbReference type="PANTHER" id="PTHR43654:SF1">
    <property type="entry name" value="ISOPENTENYL PHOSPHATE KINASE"/>
    <property type="match status" value="1"/>
</dbReference>
<keyword evidence="7 8" id="KW-0067">ATP-binding</keyword>
<dbReference type="Gene3D" id="2.30.130.10">
    <property type="entry name" value="PUA domain"/>
    <property type="match status" value="1"/>
</dbReference>
<name>A0A9X2HMM5_9MICC</name>
<dbReference type="InterPro" id="IPR036974">
    <property type="entry name" value="PUA_sf"/>
</dbReference>
<dbReference type="InterPro" id="IPR001048">
    <property type="entry name" value="Asp/Glu/Uridylate_kinase"/>
</dbReference>
<keyword evidence="1 8" id="KW-0963">Cytoplasm</keyword>
<dbReference type="PROSITE" id="PS00902">
    <property type="entry name" value="GLUTAMATE_5_KINASE"/>
    <property type="match status" value="1"/>
</dbReference>
<keyword evidence="4 8" id="KW-0808">Transferase</keyword>
<feature type="region of interest" description="Disordered" evidence="9">
    <location>
        <begin position="1"/>
        <end position="34"/>
    </location>
</feature>
<accession>A0A9X2HMM5</accession>
<keyword evidence="12" id="KW-1185">Reference proteome</keyword>
<feature type="binding site" evidence="8">
    <location>
        <position position="48"/>
    </location>
    <ligand>
        <name>ATP</name>
        <dbReference type="ChEBI" id="CHEBI:30616"/>
    </ligand>
</feature>
<dbReference type="InterPro" id="IPR015947">
    <property type="entry name" value="PUA-like_sf"/>
</dbReference>
<gene>
    <name evidence="8 11" type="primary">proB</name>
    <name evidence="11" type="ORF">NBM05_14240</name>
</gene>
<dbReference type="GO" id="GO:0055129">
    <property type="term" value="P:L-proline biosynthetic process"/>
    <property type="evidence" value="ECO:0007669"/>
    <property type="project" value="UniProtKB-UniRule"/>
</dbReference>
<dbReference type="InterPro" id="IPR005715">
    <property type="entry name" value="Glu_5kinase/COase_Synthase"/>
</dbReference>
<feature type="domain" description="PUA" evidence="10">
    <location>
        <begin position="312"/>
        <end position="394"/>
    </location>
</feature>
<dbReference type="Pfam" id="PF01472">
    <property type="entry name" value="PUA"/>
    <property type="match status" value="1"/>
</dbReference>
<feature type="binding site" evidence="8">
    <location>
        <begin position="207"/>
        <end position="208"/>
    </location>
    <ligand>
        <name>ATP</name>
        <dbReference type="ChEBI" id="CHEBI:30616"/>
    </ligand>
</feature>
<dbReference type="GO" id="GO:0004349">
    <property type="term" value="F:glutamate 5-kinase activity"/>
    <property type="evidence" value="ECO:0007669"/>
    <property type="project" value="UniProtKB-UniRule"/>
</dbReference>
<dbReference type="CDD" id="cd21157">
    <property type="entry name" value="PUA_G5K"/>
    <property type="match status" value="1"/>
</dbReference>
<feature type="binding site" evidence="8">
    <location>
        <position position="88"/>
    </location>
    <ligand>
        <name>substrate</name>
    </ligand>
</feature>
<comment type="subcellular location">
    <subcellularLocation>
        <location evidence="8">Cytoplasm</location>
    </subcellularLocation>
</comment>
<dbReference type="InterPro" id="IPR036393">
    <property type="entry name" value="AceGlu_kinase-like_sf"/>
</dbReference>
<dbReference type="AlphaFoldDB" id="A0A9X2HMM5"/>
<evidence type="ECO:0000256" key="6">
    <source>
        <dbReference type="ARBA" id="ARBA00022777"/>
    </source>
</evidence>
<dbReference type="InterPro" id="IPR001057">
    <property type="entry name" value="Glu/AcGlu_kinase"/>
</dbReference>
<evidence type="ECO:0000256" key="5">
    <source>
        <dbReference type="ARBA" id="ARBA00022741"/>
    </source>
</evidence>
<dbReference type="EMBL" id="JANAFB010000054">
    <property type="protein sequence ID" value="MCP3427138.1"/>
    <property type="molecule type" value="Genomic_DNA"/>
</dbReference>
<feature type="binding site" evidence="8">
    <location>
        <begin position="249"/>
        <end position="255"/>
    </location>
    <ligand>
        <name>ATP</name>
        <dbReference type="ChEBI" id="CHEBI:30616"/>
    </ligand>
</feature>
<evidence type="ECO:0000256" key="2">
    <source>
        <dbReference type="ARBA" id="ARBA00022605"/>
    </source>
</evidence>
<dbReference type="EC" id="2.7.2.11" evidence="8"/>
<evidence type="ECO:0000256" key="8">
    <source>
        <dbReference type="HAMAP-Rule" id="MF_00456"/>
    </source>
</evidence>
<dbReference type="PANTHER" id="PTHR43654">
    <property type="entry name" value="GLUTAMATE 5-KINASE"/>
    <property type="match status" value="1"/>
</dbReference>
<keyword evidence="2 8" id="KW-0028">Amino-acid biosynthesis</keyword>
<sequence length="409" mass="43383">MTQNMTKTSNAKLGQAAVRRSAESRGKNRVSPIKTRADIPSARRVVVKVGSSSLTSIVNSLDELAVATIADVLAKTHARGVEVVFVSSGAIAAGLAPLGLTRRPKDLATQQAAAAVGQSLIMNRYTEIFSRYNVTISQVLVTAEDLMHRNRYHNAHRQLERLLDLDVLPIVNENDAVATHEIKFGDNDRIAALVAHTIKADALLLLSDVDALYTKHPAEGGTRIDEVNDPVKDLEGVEIGTIGRAGVGSGGMVTKVEAAKIAASSGIPALVTSTANAAAALAGEDVGTWFTPTGGRRSVRLVWLTQLAKTKGSLTLDAGAVKAIRRRTSLLAAGVTDVEGVFRPGEPISLRDQDGKPVANGIAAYSSDDMHRIAGKHTDEAMDELGDEHDGVVVHVDNLALLTNRRSKR</sequence>
<evidence type="ECO:0000256" key="1">
    <source>
        <dbReference type="ARBA" id="ARBA00022490"/>
    </source>
</evidence>
<dbReference type="InterPro" id="IPR002478">
    <property type="entry name" value="PUA"/>
</dbReference>
<evidence type="ECO:0000313" key="12">
    <source>
        <dbReference type="Proteomes" id="UP001139502"/>
    </source>
</evidence>
<dbReference type="Gene3D" id="3.40.1160.10">
    <property type="entry name" value="Acetylglutamate kinase-like"/>
    <property type="match status" value="2"/>
</dbReference>
<dbReference type="RefSeq" id="WP_254168822.1">
    <property type="nucleotide sequence ID" value="NZ_JANAFB010000054.1"/>
</dbReference>
<evidence type="ECO:0000256" key="4">
    <source>
        <dbReference type="ARBA" id="ARBA00022679"/>
    </source>
</evidence>
<dbReference type="Proteomes" id="UP001139502">
    <property type="component" value="Unassembled WGS sequence"/>
</dbReference>
<dbReference type="PIRSF" id="PIRSF000729">
    <property type="entry name" value="GK"/>
    <property type="match status" value="1"/>
</dbReference>
<dbReference type="InterPro" id="IPR019797">
    <property type="entry name" value="Glutamate_5-kinase_CS"/>
</dbReference>
<dbReference type="GO" id="GO:0005829">
    <property type="term" value="C:cytosol"/>
    <property type="evidence" value="ECO:0007669"/>
    <property type="project" value="TreeGrafter"/>
</dbReference>
<dbReference type="HAMAP" id="MF_00456">
    <property type="entry name" value="ProB"/>
    <property type="match status" value="1"/>
</dbReference>
<dbReference type="SUPFAM" id="SSF88697">
    <property type="entry name" value="PUA domain-like"/>
    <property type="match status" value="1"/>
</dbReference>
<organism evidence="11 12">
    <name type="scientific">Rothia santali</name>
    <dbReference type="NCBI Taxonomy" id="2949643"/>
    <lineage>
        <taxon>Bacteria</taxon>
        <taxon>Bacillati</taxon>
        <taxon>Actinomycetota</taxon>
        <taxon>Actinomycetes</taxon>
        <taxon>Micrococcales</taxon>
        <taxon>Micrococcaceae</taxon>
        <taxon>Rothia</taxon>
    </lineage>
</organism>
<dbReference type="PROSITE" id="PS50890">
    <property type="entry name" value="PUA"/>
    <property type="match status" value="1"/>
</dbReference>
<comment type="pathway">
    <text evidence="8">Amino-acid biosynthesis; L-proline biosynthesis; L-glutamate 5-semialdehyde from L-glutamate: step 1/2.</text>
</comment>
<dbReference type="GO" id="GO:0005524">
    <property type="term" value="F:ATP binding"/>
    <property type="evidence" value="ECO:0007669"/>
    <property type="project" value="UniProtKB-KW"/>
</dbReference>
<comment type="catalytic activity">
    <reaction evidence="8">
        <text>L-glutamate + ATP = L-glutamyl 5-phosphate + ADP</text>
        <dbReference type="Rhea" id="RHEA:14877"/>
        <dbReference type="ChEBI" id="CHEBI:29985"/>
        <dbReference type="ChEBI" id="CHEBI:30616"/>
        <dbReference type="ChEBI" id="CHEBI:58274"/>
        <dbReference type="ChEBI" id="CHEBI:456216"/>
        <dbReference type="EC" id="2.7.2.11"/>
    </reaction>
</comment>
<feature type="binding site" evidence="8">
    <location>
        <position position="187"/>
    </location>
    <ligand>
        <name>substrate</name>
    </ligand>
</feature>
<dbReference type="GO" id="GO:0003723">
    <property type="term" value="F:RNA binding"/>
    <property type="evidence" value="ECO:0007669"/>
    <property type="project" value="InterPro"/>
</dbReference>
<dbReference type="SUPFAM" id="SSF53633">
    <property type="entry name" value="Carbamate kinase-like"/>
    <property type="match status" value="1"/>
</dbReference>
<evidence type="ECO:0000256" key="3">
    <source>
        <dbReference type="ARBA" id="ARBA00022650"/>
    </source>
</evidence>
<dbReference type="PRINTS" id="PR00474">
    <property type="entry name" value="GLU5KINASE"/>
</dbReference>
<dbReference type="FunFam" id="3.40.1160.10:FF:000006">
    <property type="entry name" value="Glutamate 5-kinase"/>
    <property type="match status" value="1"/>
</dbReference>
<reference evidence="11" key="1">
    <citation type="submission" date="2022-06" db="EMBL/GenBank/DDBJ databases">
        <title>Rothia sp. isolated from sandalwood seedling.</title>
        <authorList>
            <person name="Tuikhar N."/>
            <person name="Kirdat K."/>
            <person name="Thorat V."/>
            <person name="Swetha P."/>
            <person name="Padma S."/>
            <person name="Sundararaj R."/>
            <person name="Yadav A."/>
        </authorList>
    </citation>
    <scope>NUCLEOTIDE SEQUENCE</scope>
    <source>
        <strain evidence="11">AR01</strain>
    </source>
</reference>
<keyword evidence="5 8" id="KW-0547">Nucleotide-binding</keyword>
<dbReference type="NCBIfam" id="TIGR01027">
    <property type="entry name" value="proB"/>
    <property type="match status" value="1"/>
</dbReference>
<keyword evidence="3 8" id="KW-0641">Proline biosynthesis</keyword>
<keyword evidence="6 8" id="KW-0418">Kinase</keyword>
<feature type="binding site" evidence="8">
    <location>
        <position position="175"/>
    </location>
    <ligand>
        <name>substrate</name>
    </ligand>
</feature>
<dbReference type="CDD" id="cd04242">
    <property type="entry name" value="AAK_G5K_ProB"/>
    <property type="match status" value="1"/>
</dbReference>
<comment type="caution">
    <text evidence="11">The sequence shown here is derived from an EMBL/GenBank/DDBJ whole genome shotgun (WGS) entry which is preliminary data.</text>
</comment>
<dbReference type="InterPro" id="IPR011529">
    <property type="entry name" value="Glu_5kinase"/>
</dbReference>
<feature type="compositionally biased region" description="Polar residues" evidence="9">
    <location>
        <begin position="1"/>
        <end position="12"/>
    </location>
</feature>
<comment type="function">
    <text evidence="8">Catalyzes the transfer of a phosphate group to glutamate to form L-glutamate 5-phosphate.</text>
</comment>
<protein>
    <recommendedName>
        <fullName evidence="8">Glutamate 5-kinase</fullName>
        <ecNumber evidence="8">2.7.2.11</ecNumber>
    </recommendedName>
    <alternativeName>
        <fullName evidence="8">Gamma-glutamyl kinase</fullName>
        <shortName evidence="8">GK</shortName>
    </alternativeName>
</protein>
<evidence type="ECO:0000256" key="7">
    <source>
        <dbReference type="ARBA" id="ARBA00022840"/>
    </source>
</evidence>
<evidence type="ECO:0000313" key="11">
    <source>
        <dbReference type="EMBL" id="MCP3427138.1"/>
    </source>
</evidence>
<evidence type="ECO:0000256" key="9">
    <source>
        <dbReference type="SAM" id="MobiDB-lite"/>
    </source>
</evidence>
<proteinExistence type="inferred from homology"/>
<dbReference type="Pfam" id="PF00696">
    <property type="entry name" value="AA_kinase"/>
    <property type="match status" value="1"/>
</dbReference>
<evidence type="ECO:0000259" key="10">
    <source>
        <dbReference type="SMART" id="SM00359"/>
    </source>
</evidence>